<evidence type="ECO:0000259" key="1">
    <source>
        <dbReference type="Pfam" id="PF01548"/>
    </source>
</evidence>
<protein>
    <submittedName>
        <fullName evidence="2">IS110 family transposase</fullName>
    </submittedName>
</protein>
<evidence type="ECO:0000313" key="3">
    <source>
        <dbReference type="Proteomes" id="UP000482543"/>
    </source>
</evidence>
<reference evidence="2 3" key="1">
    <citation type="submission" date="2019-04" db="EMBL/GenBank/DDBJ databases">
        <title>Genome sequencing of Clostridium botulinum Groups I-IV and Clostridium butyricum.</title>
        <authorList>
            <person name="Brunt J."/>
            <person name="Van Vliet A.H.M."/>
            <person name="Stringer S.C."/>
            <person name="Carter A.T."/>
            <person name="Peck M.W."/>
        </authorList>
    </citation>
    <scope>NUCLEOTIDE SEQUENCE [LARGE SCALE GENOMIC DNA]</scope>
    <source>
        <strain evidence="2 3">IFR 15/034</strain>
    </source>
</reference>
<comment type="caution">
    <text evidence="2">The sequence shown here is derived from an EMBL/GenBank/DDBJ whole genome shotgun (WGS) entry which is preliminary data.</text>
</comment>
<feature type="domain" description="Transposase IS110-like N-terminal" evidence="1">
    <location>
        <begin position="10"/>
        <end position="96"/>
    </location>
</feature>
<sequence length="102" mass="11939">MSKFFYSHTAGIDASADFLYISILPSNEDVYKKTFKIKHDINGFNHLFEEIKKVEKEFNTKTTIFMKSTSVYHLSLFHFLNKNFHNTFVINPLIAKCNKNVP</sequence>
<gene>
    <name evidence="2" type="ORF">FC964_19505</name>
</gene>
<evidence type="ECO:0000313" key="2">
    <source>
        <dbReference type="EMBL" id="NFI23495.1"/>
    </source>
</evidence>
<dbReference type="GO" id="GO:0004803">
    <property type="term" value="F:transposase activity"/>
    <property type="evidence" value="ECO:0007669"/>
    <property type="project" value="InterPro"/>
</dbReference>
<dbReference type="EMBL" id="SWRJ01000017">
    <property type="protein sequence ID" value="NFI23495.1"/>
    <property type="molecule type" value="Genomic_DNA"/>
</dbReference>
<name>A0AA43YBN1_CLOBO</name>
<dbReference type="Pfam" id="PF01548">
    <property type="entry name" value="DEDD_Tnp_IS110"/>
    <property type="match status" value="1"/>
</dbReference>
<dbReference type="RefSeq" id="WP_061319951.1">
    <property type="nucleotide sequence ID" value="NZ_CP013247.1"/>
</dbReference>
<dbReference type="GO" id="GO:0003677">
    <property type="term" value="F:DNA binding"/>
    <property type="evidence" value="ECO:0007669"/>
    <property type="project" value="InterPro"/>
</dbReference>
<accession>A0AA43YBN1</accession>
<dbReference type="InterPro" id="IPR002525">
    <property type="entry name" value="Transp_IS110-like_N"/>
</dbReference>
<dbReference type="Proteomes" id="UP000482543">
    <property type="component" value="Unassembled WGS sequence"/>
</dbReference>
<dbReference type="GO" id="GO:0006313">
    <property type="term" value="P:DNA transposition"/>
    <property type="evidence" value="ECO:0007669"/>
    <property type="project" value="InterPro"/>
</dbReference>
<proteinExistence type="predicted"/>
<organism evidence="2 3">
    <name type="scientific">Clostridium botulinum</name>
    <dbReference type="NCBI Taxonomy" id="1491"/>
    <lineage>
        <taxon>Bacteria</taxon>
        <taxon>Bacillati</taxon>
        <taxon>Bacillota</taxon>
        <taxon>Clostridia</taxon>
        <taxon>Eubacteriales</taxon>
        <taxon>Clostridiaceae</taxon>
        <taxon>Clostridium</taxon>
    </lineage>
</organism>
<dbReference type="AlphaFoldDB" id="A0AA43YBN1"/>